<comment type="caution">
    <text evidence="8">The sequence shown here is derived from an EMBL/GenBank/DDBJ whole genome shotgun (WGS) entry which is preliminary data.</text>
</comment>
<feature type="chain" id="PRO_5044013122" description="Immunoglobulin domain-containing protein" evidence="6">
    <location>
        <begin position="21"/>
        <end position="232"/>
    </location>
</feature>
<evidence type="ECO:0000256" key="6">
    <source>
        <dbReference type="SAM" id="SignalP"/>
    </source>
</evidence>
<dbReference type="InterPro" id="IPR050671">
    <property type="entry name" value="CD300_family_receptors"/>
</dbReference>
<evidence type="ECO:0000256" key="4">
    <source>
        <dbReference type="SAM" id="MobiDB-lite"/>
    </source>
</evidence>
<dbReference type="InterPro" id="IPR013783">
    <property type="entry name" value="Ig-like_fold"/>
</dbReference>
<feature type="domain" description="Immunoglobulin" evidence="7">
    <location>
        <begin position="25"/>
        <end position="119"/>
    </location>
</feature>
<proteinExistence type="predicted"/>
<feature type="transmembrane region" description="Helical" evidence="5">
    <location>
        <begin position="138"/>
        <end position="160"/>
    </location>
</feature>
<evidence type="ECO:0000256" key="3">
    <source>
        <dbReference type="ARBA" id="ARBA00023136"/>
    </source>
</evidence>
<evidence type="ECO:0000256" key="2">
    <source>
        <dbReference type="ARBA" id="ARBA00022692"/>
    </source>
</evidence>
<evidence type="ECO:0000313" key="8">
    <source>
        <dbReference type="EMBL" id="KAK7930164.1"/>
    </source>
</evidence>
<name>A0AAW0PNP7_9GOBI</name>
<sequence>MKSVHLYFINTILILGGFWAEEVEAISLSAEEGENLQIKCSHSYAQGNVKYFCKKSCSDRDVLIRSDQKDQNSRYSITDTGNIFYVTISDLKQSDTDEYYCGVERVGKDTYTYVIILVKPRTESSPNAPLQNNKSETFLYIGVCLGALLFILLIAVVIFTKHRHRNSKTMAGGNMTLSDPSKSSQQTSKNTRDIYANVQTDEESYSSVIFTKHREGHVTRTDPESTVYSQVI</sequence>
<feature type="signal peptide" evidence="6">
    <location>
        <begin position="1"/>
        <end position="20"/>
    </location>
</feature>
<evidence type="ECO:0000259" key="7">
    <source>
        <dbReference type="SMART" id="SM00409"/>
    </source>
</evidence>
<evidence type="ECO:0000256" key="5">
    <source>
        <dbReference type="SAM" id="Phobius"/>
    </source>
</evidence>
<keyword evidence="6" id="KW-0732">Signal</keyword>
<comment type="subcellular location">
    <subcellularLocation>
        <location evidence="1">Membrane</location>
    </subcellularLocation>
</comment>
<dbReference type="SMART" id="SM00409">
    <property type="entry name" value="IG"/>
    <property type="match status" value="1"/>
</dbReference>
<reference evidence="9" key="1">
    <citation type="submission" date="2024-04" db="EMBL/GenBank/DDBJ databases">
        <title>Salinicola lusitanus LLJ914,a marine bacterium isolated from the Okinawa Trough.</title>
        <authorList>
            <person name="Li J."/>
        </authorList>
    </citation>
    <scope>NUCLEOTIDE SEQUENCE [LARGE SCALE GENOMIC DNA]</scope>
</reference>
<evidence type="ECO:0000256" key="1">
    <source>
        <dbReference type="ARBA" id="ARBA00004370"/>
    </source>
</evidence>
<dbReference type="EMBL" id="JBBPFD010000004">
    <property type="protein sequence ID" value="KAK7930164.1"/>
    <property type="molecule type" value="Genomic_DNA"/>
</dbReference>
<keyword evidence="5" id="KW-1133">Transmembrane helix</keyword>
<dbReference type="Gene3D" id="2.60.40.10">
    <property type="entry name" value="Immunoglobulins"/>
    <property type="match status" value="1"/>
</dbReference>
<dbReference type="PANTHER" id="PTHR11860:SF87">
    <property type="entry name" value="CMRF35-LIKE MOLECULE 8"/>
    <property type="match status" value="1"/>
</dbReference>
<dbReference type="Proteomes" id="UP001460270">
    <property type="component" value="Unassembled WGS sequence"/>
</dbReference>
<dbReference type="PANTHER" id="PTHR11860">
    <property type="entry name" value="POLYMERIC-IMMUNOGLOBULIN RECEPTOR"/>
    <property type="match status" value="1"/>
</dbReference>
<dbReference type="InterPro" id="IPR013106">
    <property type="entry name" value="Ig_V-set"/>
</dbReference>
<dbReference type="Pfam" id="PF07686">
    <property type="entry name" value="V-set"/>
    <property type="match status" value="1"/>
</dbReference>
<keyword evidence="3 5" id="KW-0472">Membrane</keyword>
<organism evidence="8 9">
    <name type="scientific">Mugilogobius chulae</name>
    <name type="common">yellowstripe goby</name>
    <dbReference type="NCBI Taxonomy" id="88201"/>
    <lineage>
        <taxon>Eukaryota</taxon>
        <taxon>Metazoa</taxon>
        <taxon>Chordata</taxon>
        <taxon>Craniata</taxon>
        <taxon>Vertebrata</taxon>
        <taxon>Euteleostomi</taxon>
        <taxon>Actinopterygii</taxon>
        <taxon>Neopterygii</taxon>
        <taxon>Teleostei</taxon>
        <taxon>Neoteleostei</taxon>
        <taxon>Acanthomorphata</taxon>
        <taxon>Gobiaria</taxon>
        <taxon>Gobiiformes</taxon>
        <taxon>Gobioidei</taxon>
        <taxon>Gobiidae</taxon>
        <taxon>Gobionellinae</taxon>
        <taxon>Mugilogobius</taxon>
    </lineage>
</organism>
<dbReference type="InterPro" id="IPR036179">
    <property type="entry name" value="Ig-like_dom_sf"/>
</dbReference>
<feature type="compositionally biased region" description="Polar residues" evidence="4">
    <location>
        <begin position="175"/>
        <end position="189"/>
    </location>
</feature>
<feature type="region of interest" description="Disordered" evidence="4">
    <location>
        <begin position="169"/>
        <end position="190"/>
    </location>
</feature>
<evidence type="ECO:0000313" key="9">
    <source>
        <dbReference type="Proteomes" id="UP001460270"/>
    </source>
</evidence>
<keyword evidence="9" id="KW-1185">Reference proteome</keyword>
<keyword evidence="2 5" id="KW-0812">Transmembrane</keyword>
<dbReference type="InterPro" id="IPR003599">
    <property type="entry name" value="Ig_sub"/>
</dbReference>
<accession>A0AAW0PNP7</accession>
<gene>
    <name evidence="8" type="ORF">WMY93_006559</name>
</gene>
<dbReference type="GO" id="GO:0004888">
    <property type="term" value="F:transmembrane signaling receptor activity"/>
    <property type="evidence" value="ECO:0007669"/>
    <property type="project" value="TreeGrafter"/>
</dbReference>
<dbReference type="GO" id="GO:0005886">
    <property type="term" value="C:plasma membrane"/>
    <property type="evidence" value="ECO:0007669"/>
    <property type="project" value="TreeGrafter"/>
</dbReference>
<protein>
    <recommendedName>
        <fullName evidence="7">Immunoglobulin domain-containing protein</fullName>
    </recommendedName>
</protein>
<dbReference type="AlphaFoldDB" id="A0AAW0PNP7"/>
<dbReference type="SUPFAM" id="SSF48726">
    <property type="entry name" value="Immunoglobulin"/>
    <property type="match status" value="1"/>
</dbReference>